<proteinExistence type="predicted"/>
<evidence type="ECO:0000256" key="1">
    <source>
        <dbReference type="SAM" id="MobiDB-lite"/>
    </source>
</evidence>
<accession>A0A8R1Y850</accession>
<evidence type="ECO:0000313" key="2">
    <source>
        <dbReference type="EnsemblMetazoa" id="PPA06366.1"/>
    </source>
</evidence>
<dbReference type="Proteomes" id="UP000005239">
    <property type="component" value="Unassembled WGS sequence"/>
</dbReference>
<reference evidence="2" key="2">
    <citation type="submission" date="2022-06" db="UniProtKB">
        <authorList>
            <consortium name="EnsemblMetazoa"/>
        </authorList>
    </citation>
    <scope>IDENTIFICATION</scope>
    <source>
        <strain evidence="2">PS312</strain>
    </source>
</reference>
<sequence>MRQLRLQQIINTTIAVGVDLLATLPSRIGMMVRLLNVTLAEFEEVRRVVPVDAHHRMESTRKNAAPGNSGRQERDAREQKTRGVE</sequence>
<name>A0A2A6BRS9_PRIPA</name>
<dbReference type="AlphaFoldDB" id="A0A2A6BRS9"/>
<reference evidence="3" key="1">
    <citation type="journal article" date="2008" name="Nat. Genet.">
        <title>The Pristionchus pacificus genome provides a unique perspective on nematode lifestyle and parasitism.</title>
        <authorList>
            <person name="Dieterich C."/>
            <person name="Clifton S.W."/>
            <person name="Schuster L.N."/>
            <person name="Chinwalla A."/>
            <person name="Delehaunty K."/>
            <person name="Dinkelacker I."/>
            <person name="Fulton L."/>
            <person name="Fulton R."/>
            <person name="Godfrey J."/>
            <person name="Minx P."/>
            <person name="Mitreva M."/>
            <person name="Roeseler W."/>
            <person name="Tian H."/>
            <person name="Witte H."/>
            <person name="Yang S.P."/>
            <person name="Wilson R.K."/>
            <person name="Sommer R.J."/>
        </authorList>
    </citation>
    <scope>NUCLEOTIDE SEQUENCE [LARGE SCALE GENOMIC DNA]</scope>
    <source>
        <strain evidence="3">PS312</strain>
    </source>
</reference>
<feature type="region of interest" description="Disordered" evidence="1">
    <location>
        <begin position="50"/>
        <end position="85"/>
    </location>
</feature>
<evidence type="ECO:0000313" key="3">
    <source>
        <dbReference type="Proteomes" id="UP000005239"/>
    </source>
</evidence>
<accession>A0A2A6BRS9</accession>
<feature type="compositionally biased region" description="Basic and acidic residues" evidence="1">
    <location>
        <begin position="50"/>
        <end position="61"/>
    </location>
</feature>
<keyword evidence="3" id="KW-1185">Reference proteome</keyword>
<dbReference type="EnsemblMetazoa" id="PPA06366.1">
    <property type="protein sequence ID" value="PPA06366.1"/>
    <property type="gene ID" value="WBGene00095920"/>
</dbReference>
<feature type="compositionally biased region" description="Basic and acidic residues" evidence="1">
    <location>
        <begin position="71"/>
        <end position="85"/>
    </location>
</feature>
<organism evidence="2 3">
    <name type="scientific">Pristionchus pacificus</name>
    <name type="common">Parasitic nematode worm</name>
    <dbReference type="NCBI Taxonomy" id="54126"/>
    <lineage>
        <taxon>Eukaryota</taxon>
        <taxon>Metazoa</taxon>
        <taxon>Ecdysozoa</taxon>
        <taxon>Nematoda</taxon>
        <taxon>Chromadorea</taxon>
        <taxon>Rhabditida</taxon>
        <taxon>Rhabditina</taxon>
        <taxon>Diplogasteromorpha</taxon>
        <taxon>Diplogasteroidea</taxon>
        <taxon>Neodiplogasteridae</taxon>
        <taxon>Pristionchus</taxon>
    </lineage>
</organism>
<protein>
    <submittedName>
        <fullName evidence="2">Uncharacterized protein</fullName>
    </submittedName>
</protein>
<gene>
    <name evidence="2" type="primary">WBGene00095920</name>
</gene>